<accession>A0ABR4E2M8</accession>
<reference evidence="1 2" key="1">
    <citation type="submission" date="2024-03" db="EMBL/GenBank/DDBJ databases">
        <title>A high-quality draft genome sequence of Diaporthe vaccinii, a causative agent of upright dieback and viscid rot disease in cranberry plants.</title>
        <authorList>
            <person name="Sarrasin M."/>
            <person name="Lang B.F."/>
            <person name="Burger G."/>
        </authorList>
    </citation>
    <scope>NUCLEOTIDE SEQUENCE [LARGE SCALE GENOMIC DNA]</scope>
    <source>
        <strain evidence="1 2">IS7</strain>
    </source>
</reference>
<keyword evidence="2" id="KW-1185">Reference proteome</keyword>
<gene>
    <name evidence="1" type="ORF">FJTKL_00490</name>
</gene>
<proteinExistence type="predicted"/>
<protein>
    <submittedName>
        <fullName evidence="1">Uncharacterized protein</fullName>
    </submittedName>
</protein>
<evidence type="ECO:0000313" key="2">
    <source>
        <dbReference type="Proteomes" id="UP001600888"/>
    </source>
</evidence>
<dbReference type="Proteomes" id="UP001600888">
    <property type="component" value="Unassembled WGS sequence"/>
</dbReference>
<sequence length="212" mass="24107">MLVNGTYRPVRIINAHVRMHPTQGRIVHHIGRHGEQVRIVRDPLDDTRDGIIAEVYDIVVYLDIYSVGVGHWLPASRQPSVGALDFILRVLWPPRHQRLKVVQVLLDIGVHDEDNLVQQATVGLQVALEITVEHLDELAAAEEDQTDDLRGIACVQLQHLIVNLPVAVLELQWWLKFCGVWVVAWTQCPRGRREDFNVGQVDGSESDKDEYK</sequence>
<evidence type="ECO:0000313" key="1">
    <source>
        <dbReference type="EMBL" id="KAL2276676.1"/>
    </source>
</evidence>
<comment type="caution">
    <text evidence="1">The sequence shown here is derived from an EMBL/GenBank/DDBJ whole genome shotgun (WGS) entry which is preliminary data.</text>
</comment>
<organism evidence="1 2">
    <name type="scientific">Diaporthe vaccinii</name>
    <dbReference type="NCBI Taxonomy" id="105482"/>
    <lineage>
        <taxon>Eukaryota</taxon>
        <taxon>Fungi</taxon>
        <taxon>Dikarya</taxon>
        <taxon>Ascomycota</taxon>
        <taxon>Pezizomycotina</taxon>
        <taxon>Sordariomycetes</taxon>
        <taxon>Sordariomycetidae</taxon>
        <taxon>Diaporthales</taxon>
        <taxon>Diaporthaceae</taxon>
        <taxon>Diaporthe</taxon>
        <taxon>Diaporthe eres species complex</taxon>
    </lineage>
</organism>
<dbReference type="EMBL" id="JBAWTH010000109">
    <property type="protein sequence ID" value="KAL2276676.1"/>
    <property type="molecule type" value="Genomic_DNA"/>
</dbReference>
<name>A0ABR4E2M8_9PEZI</name>